<keyword evidence="1" id="KW-0812">Transmembrane</keyword>
<dbReference type="Proteomes" id="UP000003477">
    <property type="component" value="Unassembled WGS sequence"/>
</dbReference>
<keyword evidence="1" id="KW-0472">Membrane</keyword>
<dbReference type="AlphaFoldDB" id="G5J1N6"/>
<accession>G5J1N6</accession>
<gene>
    <name evidence="2" type="ORF">CWATWH0003_1418</name>
</gene>
<evidence type="ECO:0000313" key="2">
    <source>
        <dbReference type="EMBL" id="EHJ13880.1"/>
    </source>
</evidence>
<organism evidence="2 3">
    <name type="scientific">Crocosphaera watsonii WH 0003</name>
    <dbReference type="NCBI Taxonomy" id="423471"/>
    <lineage>
        <taxon>Bacteria</taxon>
        <taxon>Bacillati</taxon>
        <taxon>Cyanobacteriota</taxon>
        <taxon>Cyanophyceae</taxon>
        <taxon>Oscillatoriophycideae</taxon>
        <taxon>Chroococcales</taxon>
        <taxon>Aphanothecaceae</taxon>
        <taxon>Crocosphaera</taxon>
    </lineage>
</organism>
<keyword evidence="1" id="KW-1133">Transmembrane helix</keyword>
<feature type="transmembrane region" description="Helical" evidence="1">
    <location>
        <begin position="137"/>
        <end position="162"/>
    </location>
</feature>
<proteinExistence type="predicted"/>
<name>G5J1N6_CROWT</name>
<feature type="transmembrane region" description="Helical" evidence="1">
    <location>
        <begin position="12"/>
        <end position="36"/>
    </location>
</feature>
<feature type="transmembrane region" description="Helical" evidence="1">
    <location>
        <begin position="104"/>
        <end position="125"/>
    </location>
</feature>
<evidence type="ECO:0000313" key="3">
    <source>
        <dbReference type="Proteomes" id="UP000003477"/>
    </source>
</evidence>
<feature type="transmembrane region" description="Helical" evidence="1">
    <location>
        <begin position="48"/>
        <end position="66"/>
    </location>
</feature>
<protein>
    <submittedName>
        <fullName evidence="2">Uncharacterized protein</fullName>
    </submittedName>
</protein>
<dbReference type="PATRIC" id="fig|423471.3.peg.1316"/>
<sequence length="202" mass="22603">MRLSVNGNRKKLFPLQFNYLSWTGVTLTGFLCSLVWVEIGEVPDLNTFQAMIGATIIGCFQALVLSRFFVHTWLWILSTLIAWSLMGGSSFGVMGWFAPRTESIMVRLSTGLMLGGLTGIWIGFWQWFILKPVVSKSYLWILFSGISWSLGLSIGWIIGRILHSITNIFLGEVVGLIFVWILVGMQTGIALSYLLQKSGRAE</sequence>
<feature type="transmembrane region" description="Helical" evidence="1">
    <location>
        <begin position="168"/>
        <end position="195"/>
    </location>
</feature>
<comment type="caution">
    <text evidence="2">The sequence shown here is derived from an EMBL/GenBank/DDBJ whole genome shotgun (WGS) entry which is preliminary data.</text>
</comment>
<feature type="transmembrane region" description="Helical" evidence="1">
    <location>
        <begin position="73"/>
        <end position="98"/>
    </location>
</feature>
<dbReference type="EMBL" id="AESD01000224">
    <property type="protein sequence ID" value="EHJ13880.1"/>
    <property type="molecule type" value="Genomic_DNA"/>
</dbReference>
<evidence type="ECO:0000256" key="1">
    <source>
        <dbReference type="SAM" id="Phobius"/>
    </source>
</evidence>
<reference evidence="2 3" key="1">
    <citation type="journal article" date="2011" name="Front. Microbiol.">
        <title>Two Strains of Crocosphaera watsonii with Highly Conserved Genomes are Distinguished by Strain-Specific Features.</title>
        <authorList>
            <person name="Bench S.R."/>
            <person name="Ilikchyan I.N."/>
            <person name="Tripp H.J."/>
            <person name="Zehr J.P."/>
        </authorList>
    </citation>
    <scope>NUCLEOTIDE SEQUENCE [LARGE SCALE GENOMIC DNA]</scope>
    <source>
        <strain evidence="2 3">WH 0003</strain>
    </source>
</reference>